<dbReference type="EMBL" id="CP036402">
    <property type="protein sequence ID" value="QBI20927.1"/>
    <property type="molecule type" value="Genomic_DNA"/>
</dbReference>
<dbReference type="PANTHER" id="PTHR30289">
    <property type="entry name" value="UNCHARACTERIZED PROTEIN YBCL-RELATED"/>
    <property type="match status" value="1"/>
</dbReference>
<accession>A0A411YIA4</accession>
<protein>
    <submittedName>
        <fullName evidence="2">YbhB/YbcL family Raf kinase inhibitor-like protein</fullName>
    </submittedName>
</protein>
<dbReference type="InterPro" id="IPR036610">
    <property type="entry name" value="PEBP-like_sf"/>
</dbReference>
<sequence length="154" mass="16828">MGLNIADLAITSPAFKFGERIPTRHTGEGEDVSPELQFHGVPSGTRQLAVICHDPDAPLPHGFTHWVVAGIPPDAGGIPEGGGGRYVQGATDFGKNEYGGPFPPDGHGTHFYYFFLYALDAELDVREGITRLELLDKIQPHMIEMNRLVGTYER</sequence>
<dbReference type="OrthoDB" id="9797506at2"/>
<evidence type="ECO:0000313" key="3">
    <source>
        <dbReference type="Proteomes" id="UP000291469"/>
    </source>
</evidence>
<dbReference type="SUPFAM" id="SSF49777">
    <property type="entry name" value="PEBP-like"/>
    <property type="match status" value="1"/>
</dbReference>
<proteinExistence type="inferred from homology"/>
<dbReference type="KEGG" id="erz:ER308_15985"/>
<dbReference type="AlphaFoldDB" id="A0A411YIA4"/>
<name>A0A411YIA4_9ACTN</name>
<dbReference type="NCBIfam" id="TIGR00481">
    <property type="entry name" value="YbhB/YbcL family Raf kinase inhibitor-like protein"/>
    <property type="match status" value="1"/>
</dbReference>
<dbReference type="Proteomes" id="UP000291469">
    <property type="component" value="Chromosome"/>
</dbReference>
<gene>
    <name evidence="2" type="ORF">ER308_15985</name>
</gene>
<dbReference type="InterPro" id="IPR005247">
    <property type="entry name" value="YbhB_YbcL/LppC-like"/>
</dbReference>
<reference evidence="2 3" key="1">
    <citation type="submission" date="2019-01" db="EMBL/GenBank/DDBJ databases">
        <title>Egibacter rhizosphaerae EGI 80759T.</title>
        <authorList>
            <person name="Chen D.-D."/>
            <person name="Tian Y."/>
            <person name="Jiao J.-Y."/>
            <person name="Zhang X.-T."/>
            <person name="Zhang Y.-G."/>
            <person name="Zhang Y."/>
            <person name="Xiao M."/>
            <person name="Shu W.-S."/>
            <person name="Li W.-J."/>
        </authorList>
    </citation>
    <scope>NUCLEOTIDE SEQUENCE [LARGE SCALE GENOMIC DNA]</scope>
    <source>
        <strain evidence="2 3">EGI 80759</strain>
    </source>
</reference>
<dbReference type="RefSeq" id="WP_131155920.1">
    <property type="nucleotide sequence ID" value="NZ_CP036402.1"/>
</dbReference>
<organism evidence="2 3">
    <name type="scientific">Egibacter rhizosphaerae</name>
    <dbReference type="NCBI Taxonomy" id="1670831"/>
    <lineage>
        <taxon>Bacteria</taxon>
        <taxon>Bacillati</taxon>
        <taxon>Actinomycetota</taxon>
        <taxon>Nitriliruptoria</taxon>
        <taxon>Egibacterales</taxon>
        <taxon>Egibacteraceae</taxon>
        <taxon>Egibacter</taxon>
    </lineage>
</organism>
<dbReference type="InterPro" id="IPR008914">
    <property type="entry name" value="PEBP"/>
</dbReference>
<keyword evidence="3" id="KW-1185">Reference proteome</keyword>
<evidence type="ECO:0000256" key="1">
    <source>
        <dbReference type="ARBA" id="ARBA00007120"/>
    </source>
</evidence>
<evidence type="ECO:0000313" key="2">
    <source>
        <dbReference type="EMBL" id="QBI20927.1"/>
    </source>
</evidence>
<dbReference type="CDD" id="cd00865">
    <property type="entry name" value="PEBP_bact_arch"/>
    <property type="match status" value="1"/>
</dbReference>
<dbReference type="Pfam" id="PF01161">
    <property type="entry name" value="PBP"/>
    <property type="match status" value="1"/>
</dbReference>
<comment type="similarity">
    <text evidence="1">Belongs to the UPF0098 family.</text>
</comment>
<dbReference type="Gene3D" id="3.90.280.10">
    <property type="entry name" value="PEBP-like"/>
    <property type="match status" value="1"/>
</dbReference>
<dbReference type="PANTHER" id="PTHR30289:SF1">
    <property type="entry name" value="PEBP (PHOSPHATIDYLETHANOLAMINE-BINDING PROTEIN) FAMILY PROTEIN"/>
    <property type="match status" value="1"/>
</dbReference>